<gene>
    <name evidence="2" type="ORF">GCM10007390_22070</name>
</gene>
<sequence length="531" mass="59110">MYLRHLSLYSKAETYPPSIVKNLILSLVLLGSTALVAPARAQSYQPPVFTDEARINKIEALFPVIDQLFEEYGDKNHFPGYTYGLVVDGKLVHTNSKGVANVDKKTPATTQSLFRVASMSKSFTTMAILQLRDAGKLSLDDRADTYIPEMKSLKLLTTDSPPITLRHLMTHAAGFPEDNPWGDRQLDATNQELLTLIKSQVSFSNAPGVTYEYSNLGVTLLGYIIEKVSGKSYQQYITENILLPLGMTHSKWEYSEVPAAQLALGYQWNEGTWTSVPLLHDGAYGAMGGLISSIEDYAKYMAFHMAAWPPRDETDNGPLQRSSLREMHHPWNISGMNPDFTYPSGRHCGIVSAYCYGLGWLRDCEGREYVGHSGGLPGFGSNWRFLPEYGIGIVSFANRTYAPMTPINLQVLDTLIVKAGLKPRQLPASAILVQRQKELTQLLPDFKNAESTGLFADNFFDDYSIDAVTKETKALFEKAGRITQVKAIVPENQLRGTYILEGEKADLAVTLTLSPENKPLIQSYRIQEVEK</sequence>
<name>A0A8J3G9N7_9BACT</name>
<reference evidence="2 3" key="1">
    <citation type="journal article" date="2014" name="Int. J. Syst. Evol. Microbiol.">
        <title>Complete genome sequence of Corynebacterium casei LMG S-19264T (=DSM 44701T), isolated from a smear-ripened cheese.</title>
        <authorList>
            <consortium name="US DOE Joint Genome Institute (JGI-PGF)"/>
            <person name="Walter F."/>
            <person name="Albersmeier A."/>
            <person name="Kalinowski J."/>
            <person name="Ruckert C."/>
        </authorList>
    </citation>
    <scope>NUCLEOTIDE SEQUENCE [LARGE SCALE GENOMIC DNA]</scope>
    <source>
        <strain evidence="2 3">KCTC 12866</strain>
    </source>
</reference>
<comment type="caution">
    <text evidence="2">The sequence shown here is derived from an EMBL/GenBank/DDBJ whole genome shotgun (WGS) entry which is preliminary data.</text>
</comment>
<dbReference type="Gene3D" id="3.40.710.10">
    <property type="entry name" value="DD-peptidase/beta-lactamase superfamily"/>
    <property type="match status" value="1"/>
</dbReference>
<dbReference type="AlphaFoldDB" id="A0A8J3G9N7"/>
<keyword evidence="3" id="KW-1185">Reference proteome</keyword>
<dbReference type="PANTHER" id="PTHR46825">
    <property type="entry name" value="D-ALANYL-D-ALANINE-CARBOXYPEPTIDASE/ENDOPEPTIDASE AMPH"/>
    <property type="match status" value="1"/>
</dbReference>
<organism evidence="2 3">
    <name type="scientific">Persicitalea jodogahamensis</name>
    <dbReference type="NCBI Taxonomy" id="402147"/>
    <lineage>
        <taxon>Bacteria</taxon>
        <taxon>Pseudomonadati</taxon>
        <taxon>Bacteroidota</taxon>
        <taxon>Cytophagia</taxon>
        <taxon>Cytophagales</taxon>
        <taxon>Spirosomataceae</taxon>
        <taxon>Persicitalea</taxon>
    </lineage>
</organism>
<proteinExistence type="predicted"/>
<feature type="domain" description="Beta-lactamase-related" evidence="1">
    <location>
        <begin position="65"/>
        <end position="403"/>
    </location>
</feature>
<dbReference type="InterPro" id="IPR050491">
    <property type="entry name" value="AmpC-like"/>
</dbReference>
<dbReference type="Proteomes" id="UP000598271">
    <property type="component" value="Unassembled WGS sequence"/>
</dbReference>
<evidence type="ECO:0000313" key="3">
    <source>
        <dbReference type="Proteomes" id="UP000598271"/>
    </source>
</evidence>
<dbReference type="PANTHER" id="PTHR46825:SF9">
    <property type="entry name" value="BETA-LACTAMASE-RELATED DOMAIN-CONTAINING PROTEIN"/>
    <property type="match status" value="1"/>
</dbReference>
<dbReference type="SUPFAM" id="SSF56601">
    <property type="entry name" value="beta-lactamase/transpeptidase-like"/>
    <property type="match status" value="1"/>
</dbReference>
<dbReference type="InterPro" id="IPR001466">
    <property type="entry name" value="Beta-lactam-related"/>
</dbReference>
<dbReference type="EMBL" id="BMXF01000002">
    <property type="protein sequence ID" value="GHB68308.1"/>
    <property type="molecule type" value="Genomic_DNA"/>
</dbReference>
<accession>A0A8J3G9N7</accession>
<dbReference type="InterPro" id="IPR012338">
    <property type="entry name" value="Beta-lactam/transpept-like"/>
</dbReference>
<protein>
    <submittedName>
        <fullName evidence="2">Penicillin-binding protein</fullName>
    </submittedName>
</protein>
<evidence type="ECO:0000313" key="2">
    <source>
        <dbReference type="EMBL" id="GHB68308.1"/>
    </source>
</evidence>
<evidence type="ECO:0000259" key="1">
    <source>
        <dbReference type="Pfam" id="PF00144"/>
    </source>
</evidence>
<dbReference type="Pfam" id="PF00144">
    <property type="entry name" value="Beta-lactamase"/>
    <property type="match status" value="1"/>
</dbReference>